<reference evidence="1" key="1">
    <citation type="submission" date="2018-05" db="EMBL/GenBank/DDBJ databases">
        <authorList>
            <person name="Lanie J.A."/>
            <person name="Ng W.-L."/>
            <person name="Kazmierczak K.M."/>
            <person name="Andrzejewski T.M."/>
            <person name="Davidsen T.M."/>
            <person name="Wayne K.J."/>
            <person name="Tettelin H."/>
            <person name="Glass J.I."/>
            <person name="Rusch D."/>
            <person name="Podicherti R."/>
            <person name="Tsui H.-C.T."/>
            <person name="Winkler M.E."/>
        </authorList>
    </citation>
    <scope>NUCLEOTIDE SEQUENCE</scope>
</reference>
<name>A0A382DYG9_9ZZZZ</name>
<feature type="non-terminal residue" evidence="1">
    <location>
        <position position="44"/>
    </location>
</feature>
<accession>A0A382DYG9</accession>
<dbReference type="EMBL" id="UINC01041455">
    <property type="protein sequence ID" value="SVB42751.1"/>
    <property type="molecule type" value="Genomic_DNA"/>
</dbReference>
<sequence>MRLAPTTSFEGHHTLFIVDRRNSLSLRADLLARLLYPDVPRRED</sequence>
<evidence type="ECO:0000313" key="1">
    <source>
        <dbReference type="EMBL" id="SVB42751.1"/>
    </source>
</evidence>
<dbReference type="AlphaFoldDB" id="A0A382DYG9"/>
<proteinExistence type="predicted"/>
<protein>
    <submittedName>
        <fullName evidence="1">Uncharacterized protein</fullName>
    </submittedName>
</protein>
<gene>
    <name evidence="1" type="ORF">METZ01_LOCUS195605</name>
</gene>
<organism evidence="1">
    <name type="scientific">marine metagenome</name>
    <dbReference type="NCBI Taxonomy" id="408172"/>
    <lineage>
        <taxon>unclassified sequences</taxon>
        <taxon>metagenomes</taxon>
        <taxon>ecological metagenomes</taxon>
    </lineage>
</organism>